<accession>I0WJW8</accession>
<dbReference type="EMBL" id="AJJU01000002">
    <property type="protein sequence ID" value="EID76684.1"/>
    <property type="molecule type" value="Genomic_DNA"/>
</dbReference>
<comment type="caution">
    <text evidence="1">The sequence shown here is derived from an EMBL/GenBank/DDBJ whole genome shotgun (WGS) entry which is preliminary data.</text>
</comment>
<gene>
    <name evidence="1" type="ORF">W5A_01635</name>
</gene>
<sequence>MDTWKLIRFSDKFHKKELLLSYSRYKVFKEFLLQQLGSKILVINSNNGCMVFYDTPFNNSELIKDAFYSIGKPSLSKVIIVQNFETHEQSKEFYQSEIRRIYRMPQHFLAYSKSMFGVFKSPIEAASIPLAETIVRTFLEIVKDYKTPDTSNNVLIFLRNVLFEFDSKLHQELLNEAFSDVKRN</sequence>
<proteinExistence type="predicted"/>
<keyword evidence="2" id="KW-1185">Reference proteome</keyword>
<dbReference type="AlphaFoldDB" id="I0WJW8"/>
<organism evidence="1 2">
    <name type="scientific">Imtechella halotolerans K1</name>
    <dbReference type="NCBI Taxonomy" id="946077"/>
    <lineage>
        <taxon>Bacteria</taxon>
        <taxon>Pseudomonadati</taxon>
        <taxon>Bacteroidota</taxon>
        <taxon>Flavobacteriia</taxon>
        <taxon>Flavobacteriales</taxon>
        <taxon>Flavobacteriaceae</taxon>
        <taxon>Imtechella</taxon>
    </lineage>
</organism>
<evidence type="ECO:0000313" key="1">
    <source>
        <dbReference type="EMBL" id="EID76684.1"/>
    </source>
</evidence>
<evidence type="ECO:0000313" key="2">
    <source>
        <dbReference type="Proteomes" id="UP000005938"/>
    </source>
</evidence>
<dbReference type="OrthoDB" id="1450004at2"/>
<dbReference type="Proteomes" id="UP000005938">
    <property type="component" value="Unassembled WGS sequence"/>
</dbReference>
<name>I0WJW8_9FLAO</name>
<dbReference type="STRING" id="946077.W5A_01635"/>
<protein>
    <submittedName>
        <fullName evidence="1">Uncharacterized protein</fullName>
    </submittedName>
</protein>
<reference evidence="1 2" key="1">
    <citation type="journal article" date="2012" name="J. Bacteriol.">
        <title>Genome Sequence of the Halotolerant Bacterium Imtechella halotolerans K1T.</title>
        <authorList>
            <person name="Kumar S."/>
            <person name="Vikram S."/>
            <person name="Subramanian S."/>
            <person name="Raghava G.P."/>
            <person name="Pinnaka A.K."/>
        </authorList>
    </citation>
    <scope>NUCLEOTIDE SEQUENCE [LARGE SCALE GENOMIC DNA]</scope>
    <source>
        <strain evidence="1 2">K1</strain>
    </source>
</reference>
<dbReference type="RefSeq" id="WP_008236714.1">
    <property type="nucleotide sequence ID" value="NZ_AJJU01000002.1"/>
</dbReference>